<evidence type="ECO:0000256" key="1">
    <source>
        <dbReference type="ARBA" id="ARBA00004651"/>
    </source>
</evidence>
<feature type="transmembrane region" description="Helical" evidence="8">
    <location>
        <begin position="339"/>
        <end position="357"/>
    </location>
</feature>
<accession>A0A4R3LA01</accession>
<dbReference type="PANTHER" id="PTHR33908">
    <property type="entry name" value="MANNOSYLTRANSFERASE YKCB-RELATED"/>
    <property type="match status" value="1"/>
</dbReference>
<keyword evidence="5 8" id="KW-0812">Transmembrane</keyword>
<name>A0A4R3LA01_9BACL</name>
<sequence length="506" mass="58039">MEKRDRWVAISLFFLSIALRLPFAGRVPESWDSVDFALALNEYDVRAMQPHFPGYPIFILCGHFFSFFIENDYLSLSLVSVLAGAGSVVLFYFIAREWLSPFWATVGAVWMIIHPLSWLTSTQPMSDSLGLLVALFMIGLSSRSLSLPNGARWHGMSLVLGGVLYSILLGIRLSYWPAVAILLIPLMKWHQVDDRWDFSLQRLRYLFLSLMLAISGTGIWLWVASLGEGSIAQFLELGKQFTVGHFTEWGGTALAEPTTLERLLAWLEWGWWTSIFGGPLDQEPRIYILGASFFILLVGLGWTVKQSASKRWFLVIWVLSFGLWTYWGQNIDKPRHLLPLLPVILLVAMIGMSRLFSLLKWKKGIIILMTSLLLIQGWVGWQVVREHRFDPPPVLQLAFYLKEHVPPDEVLVITHEEERVMQVVAPSYQVEMLRSRTFLERAILMHQDKEKILLTSAVVDGLGSERSWIQPYLHEITSFQGSRRIDPVYYHIRLYQLDTKALLQSL</sequence>
<evidence type="ECO:0000313" key="10">
    <source>
        <dbReference type="Proteomes" id="UP000294937"/>
    </source>
</evidence>
<reference evidence="9 10" key="1">
    <citation type="submission" date="2019-03" db="EMBL/GenBank/DDBJ databases">
        <title>Genomic Encyclopedia of Type Strains, Phase IV (KMG-IV): sequencing the most valuable type-strain genomes for metagenomic binning, comparative biology and taxonomic classification.</title>
        <authorList>
            <person name="Goeker M."/>
        </authorList>
    </citation>
    <scope>NUCLEOTIDE SEQUENCE [LARGE SCALE GENOMIC DNA]</scope>
    <source>
        <strain evidence="9 10">DSM 45707</strain>
    </source>
</reference>
<feature type="transmembrane region" description="Helical" evidence="8">
    <location>
        <begin position="364"/>
        <end position="384"/>
    </location>
</feature>
<feature type="transmembrane region" description="Helical" evidence="8">
    <location>
        <begin position="52"/>
        <end position="69"/>
    </location>
</feature>
<keyword evidence="7 8" id="KW-0472">Membrane</keyword>
<feature type="transmembrane region" description="Helical" evidence="8">
    <location>
        <begin position="205"/>
        <end position="223"/>
    </location>
</feature>
<gene>
    <name evidence="9" type="ORF">EDD58_104187</name>
</gene>
<evidence type="ECO:0000256" key="3">
    <source>
        <dbReference type="ARBA" id="ARBA00022676"/>
    </source>
</evidence>
<keyword evidence="2" id="KW-1003">Cell membrane</keyword>
<keyword evidence="3" id="KW-0328">Glycosyltransferase</keyword>
<feature type="transmembrane region" description="Helical" evidence="8">
    <location>
        <begin position="128"/>
        <end position="146"/>
    </location>
</feature>
<evidence type="ECO:0000256" key="5">
    <source>
        <dbReference type="ARBA" id="ARBA00022692"/>
    </source>
</evidence>
<dbReference type="Proteomes" id="UP000294937">
    <property type="component" value="Unassembled WGS sequence"/>
</dbReference>
<evidence type="ECO:0000256" key="2">
    <source>
        <dbReference type="ARBA" id="ARBA00022475"/>
    </source>
</evidence>
<feature type="transmembrane region" description="Helical" evidence="8">
    <location>
        <begin position="76"/>
        <end position="95"/>
    </location>
</feature>
<evidence type="ECO:0000256" key="6">
    <source>
        <dbReference type="ARBA" id="ARBA00022989"/>
    </source>
</evidence>
<protein>
    <submittedName>
        <fullName evidence="9">Uncharacterized protein DUF2723</fullName>
    </submittedName>
</protein>
<dbReference type="InterPro" id="IPR050297">
    <property type="entry name" value="LipidA_mod_glycosyltrf_83"/>
</dbReference>
<dbReference type="InterPro" id="IPR021280">
    <property type="entry name" value="TMEM260-like"/>
</dbReference>
<dbReference type="EMBL" id="SMAG01000004">
    <property type="protein sequence ID" value="TCS94316.1"/>
    <property type="molecule type" value="Genomic_DNA"/>
</dbReference>
<feature type="transmembrane region" description="Helical" evidence="8">
    <location>
        <begin position="101"/>
        <end position="121"/>
    </location>
</feature>
<keyword evidence="4" id="KW-0808">Transferase</keyword>
<feature type="transmembrane region" description="Helical" evidence="8">
    <location>
        <begin position="286"/>
        <end position="304"/>
    </location>
</feature>
<keyword evidence="10" id="KW-1185">Reference proteome</keyword>
<comment type="subcellular location">
    <subcellularLocation>
        <location evidence="1">Cell membrane</location>
        <topology evidence="1">Multi-pass membrane protein</topology>
    </subcellularLocation>
</comment>
<dbReference type="OrthoDB" id="244199at2"/>
<dbReference type="GO" id="GO:0009103">
    <property type="term" value="P:lipopolysaccharide biosynthetic process"/>
    <property type="evidence" value="ECO:0007669"/>
    <property type="project" value="UniProtKB-ARBA"/>
</dbReference>
<dbReference type="RefSeq" id="WP_131924936.1">
    <property type="nucleotide sequence ID" value="NZ_SMAG01000004.1"/>
</dbReference>
<evidence type="ECO:0000256" key="8">
    <source>
        <dbReference type="SAM" id="Phobius"/>
    </source>
</evidence>
<dbReference type="PANTHER" id="PTHR33908:SF11">
    <property type="entry name" value="MEMBRANE PROTEIN"/>
    <property type="match status" value="1"/>
</dbReference>
<proteinExistence type="predicted"/>
<dbReference type="GO" id="GO:0016763">
    <property type="term" value="F:pentosyltransferase activity"/>
    <property type="evidence" value="ECO:0007669"/>
    <property type="project" value="TreeGrafter"/>
</dbReference>
<feature type="transmembrane region" description="Helical" evidence="8">
    <location>
        <begin position="158"/>
        <end position="184"/>
    </location>
</feature>
<organism evidence="9 10">
    <name type="scientific">Hazenella coriacea</name>
    <dbReference type="NCBI Taxonomy" id="1179467"/>
    <lineage>
        <taxon>Bacteria</taxon>
        <taxon>Bacillati</taxon>
        <taxon>Bacillota</taxon>
        <taxon>Bacilli</taxon>
        <taxon>Bacillales</taxon>
        <taxon>Thermoactinomycetaceae</taxon>
        <taxon>Hazenella</taxon>
    </lineage>
</organism>
<keyword evidence="6 8" id="KW-1133">Transmembrane helix</keyword>
<dbReference type="GO" id="GO:0005886">
    <property type="term" value="C:plasma membrane"/>
    <property type="evidence" value="ECO:0007669"/>
    <property type="project" value="UniProtKB-SubCell"/>
</dbReference>
<evidence type="ECO:0000313" key="9">
    <source>
        <dbReference type="EMBL" id="TCS94316.1"/>
    </source>
</evidence>
<comment type="caution">
    <text evidence="9">The sequence shown here is derived from an EMBL/GenBank/DDBJ whole genome shotgun (WGS) entry which is preliminary data.</text>
</comment>
<evidence type="ECO:0000256" key="7">
    <source>
        <dbReference type="ARBA" id="ARBA00023136"/>
    </source>
</evidence>
<dbReference type="AlphaFoldDB" id="A0A4R3LA01"/>
<evidence type="ECO:0000256" key="4">
    <source>
        <dbReference type="ARBA" id="ARBA00022679"/>
    </source>
</evidence>
<feature type="transmembrane region" description="Helical" evidence="8">
    <location>
        <begin position="311"/>
        <end position="327"/>
    </location>
</feature>
<dbReference type="Pfam" id="PF11028">
    <property type="entry name" value="TMEM260-like"/>
    <property type="match status" value="1"/>
</dbReference>